<reference evidence="1" key="1">
    <citation type="submission" date="2022-10" db="EMBL/GenBank/DDBJ databases">
        <title>Comparative genomic analysis of Cohnella hashimotonis sp. nov., isolated from the International Space Station.</title>
        <authorList>
            <person name="Simpson A."/>
            <person name="Venkateswaran K."/>
        </authorList>
    </citation>
    <scope>NUCLEOTIDE SEQUENCE</scope>
    <source>
        <strain evidence="1">DSM 28161</strain>
    </source>
</reference>
<dbReference type="AlphaFoldDB" id="A0A9X4KR46"/>
<evidence type="ECO:0000313" key="1">
    <source>
        <dbReference type="EMBL" id="MDG0808681.1"/>
    </source>
</evidence>
<dbReference type="Proteomes" id="UP001153404">
    <property type="component" value="Unassembled WGS sequence"/>
</dbReference>
<name>A0A9X4KR46_9BACL</name>
<dbReference type="RefSeq" id="WP_277529415.1">
    <property type="nucleotide sequence ID" value="NZ_JAPDIA010000002.1"/>
</dbReference>
<sequence>MNTAAVPKSEPTSYGLEHLFENEALTDRRPSRILYLLYKDHWIKLFWSAFFFSDQALAGLRAADRHRQPDQHGDQTG</sequence>
<organism evidence="1 2">
    <name type="scientific">Cohnella rhizosphaerae</name>
    <dbReference type="NCBI Taxonomy" id="1457232"/>
    <lineage>
        <taxon>Bacteria</taxon>
        <taxon>Bacillati</taxon>
        <taxon>Bacillota</taxon>
        <taxon>Bacilli</taxon>
        <taxon>Bacillales</taxon>
        <taxon>Paenibacillaceae</taxon>
        <taxon>Cohnella</taxon>
    </lineage>
</organism>
<comment type="caution">
    <text evidence="1">The sequence shown here is derived from an EMBL/GenBank/DDBJ whole genome shotgun (WGS) entry which is preliminary data.</text>
</comment>
<gene>
    <name evidence="1" type="ORF">OMP40_04200</name>
</gene>
<accession>A0A9X4KR46</accession>
<keyword evidence="2" id="KW-1185">Reference proteome</keyword>
<protein>
    <submittedName>
        <fullName evidence="1">Uncharacterized protein</fullName>
    </submittedName>
</protein>
<evidence type="ECO:0000313" key="2">
    <source>
        <dbReference type="Proteomes" id="UP001153404"/>
    </source>
</evidence>
<dbReference type="EMBL" id="JAPDIA010000002">
    <property type="protein sequence ID" value="MDG0808681.1"/>
    <property type="molecule type" value="Genomic_DNA"/>
</dbReference>
<proteinExistence type="predicted"/>